<dbReference type="InterPro" id="IPR036638">
    <property type="entry name" value="HLH_DNA-bd_sf"/>
</dbReference>
<evidence type="ECO:0000313" key="1">
    <source>
        <dbReference type="EMBL" id="RCW73283.1"/>
    </source>
</evidence>
<dbReference type="Proteomes" id="UP000252585">
    <property type="component" value="Unassembled WGS sequence"/>
</dbReference>
<accession>A0A368XZ72</accession>
<dbReference type="SUPFAM" id="SSF140500">
    <property type="entry name" value="BAS1536-like"/>
    <property type="match status" value="1"/>
</dbReference>
<sequence>MMDLNILEKIEMHREKMVQLSFSLPLTSPEMIRLSAELDEYLNEYSQTYINKSSS</sequence>
<dbReference type="InterPro" id="IPR037208">
    <property type="entry name" value="Spo0E-like_sf"/>
</dbReference>
<dbReference type="Gene3D" id="4.10.280.10">
    <property type="entry name" value="Helix-loop-helix DNA-binding domain"/>
    <property type="match status" value="1"/>
</dbReference>
<proteinExistence type="predicted"/>
<keyword evidence="2" id="KW-1185">Reference proteome</keyword>
<dbReference type="OrthoDB" id="2972613at2"/>
<organism evidence="1 2">
    <name type="scientific">Saliterribacillus persicus</name>
    <dbReference type="NCBI Taxonomy" id="930114"/>
    <lineage>
        <taxon>Bacteria</taxon>
        <taxon>Bacillati</taxon>
        <taxon>Bacillota</taxon>
        <taxon>Bacilli</taxon>
        <taxon>Bacillales</taxon>
        <taxon>Bacillaceae</taxon>
        <taxon>Saliterribacillus</taxon>
    </lineage>
</organism>
<dbReference type="RefSeq" id="WP_114352369.1">
    <property type="nucleotide sequence ID" value="NZ_QPJJ01000004.1"/>
</dbReference>
<evidence type="ECO:0000313" key="2">
    <source>
        <dbReference type="Proteomes" id="UP000252585"/>
    </source>
</evidence>
<dbReference type="GO" id="GO:0043937">
    <property type="term" value="P:regulation of sporulation"/>
    <property type="evidence" value="ECO:0007669"/>
    <property type="project" value="InterPro"/>
</dbReference>
<reference evidence="1 2" key="1">
    <citation type="submission" date="2018-07" db="EMBL/GenBank/DDBJ databases">
        <title>Genomic Encyclopedia of Type Strains, Phase IV (KMG-IV): sequencing the most valuable type-strain genomes for metagenomic binning, comparative biology and taxonomic classification.</title>
        <authorList>
            <person name="Goeker M."/>
        </authorList>
    </citation>
    <scope>NUCLEOTIDE SEQUENCE [LARGE SCALE GENOMIC DNA]</scope>
    <source>
        <strain evidence="1 2">DSM 27696</strain>
    </source>
</reference>
<dbReference type="AlphaFoldDB" id="A0A368XZ72"/>
<name>A0A368XZ72_9BACI</name>
<dbReference type="GO" id="GO:0046983">
    <property type="term" value="F:protein dimerization activity"/>
    <property type="evidence" value="ECO:0007669"/>
    <property type="project" value="InterPro"/>
</dbReference>
<dbReference type="InterPro" id="IPR018540">
    <property type="entry name" value="Spo0E-like"/>
</dbReference>
<dbReference type="Pfam" id="PF09388">
    <property type="entry name" value="SpoOE-like"/>
    <property type="match status" value="1"/>
</dbReference>
<gene>
    <name evidence="1" type="ORF">DFR57_104282</name>
</gene>
<comment type="caution">
    <text evidence="1">The sequence shown here is derived from an EMBL/GenBank/DDBJ whole genome shotgun (WGS) entry which is preliminary data.</text>
</comment>
<protein>
    <submittedName>
        <fullName evidence="1">Spo0E like sporulation regulatory protein</fullName>
    </submittedName>
</protein>
<dbReference type="EMBL" id="QPJJ01000004">
    <property type="protein sequence ID" value="RCW73283.1"/>
    <property type="molecule type" value="Genomic_DNA"/>
</dbReference>